<name>A0ABX0USC6_9BACT</name>
<dbReference type="EMBL" id="JAASQJ010000006">
    <property type="protein sequence ID" value="NIJ55878.1"/>
    <property type="molecule type" value="Genomic_DNA"/>
</dbReference>
<dbReference type="SUPFAM" id="SSF160574">
    <property type="entry name" value="BT0923-like"/>
    <property type="match status" value="1"/>
</dbReference>
<keyword evidence="1" id="KW-0732">Signal</keyword>
<gene>
    <name evidence="2" type="ORF">FHS68_005071</name>
</gene>
<dbReference type="Proteomes" id="UP001179181">
    <property type="component" value="Unassembled WGS sequence"/>
</dbReference>
<dbReference type="RefSeq" id="WP_167276417.1">
    <property type="nucleotide sequence ID" value="NZ_JAASQJ010000006.1"/>
</dbReference>
<organism evidence="2 3">
    <name type="scientific">Dyadobacter arcticus</name>
    <dbReference type="NCBI Taxonomy" id="1078754"/>
    <lineage>
        <taxon>Bacteria</taxon>
        <taxon>Pseudomonadati</taxon>
        <taxon>Bacteroidota</taxon>
        <taxon>Cytophagia</taxon>
        <taxon>Cytophagales</taxon>
        <taxon>Spirosomataceae</taxon>
        <taxon>Dyadobacter</taxon>
    </lineage>
</organism>
<evidence type="ECO:0000313" key="3">
    <source>
        <dbReference type="Proteomes" id="UP001179181"/>
    </source>
</evidence>
<reference evidence="2 3" key="1">
    <citation type="submission" date="2020-03" db="EMBL/GenBank/DDBJ databases">
        <title>Genomic Encyclopedia of Type Strains, Phase IV (KMG-IV): sequencing the most valuable type-strain genomes for metagenomic binning, comparative biology and taxonomic classification.</title>
        <authorList>
            <person name="Goeker M."/>
        </authorList>
    </citation>
    <scope>NUCLEOTIDE SEQUENCE [LARGE SCALE GENOMIC DNA]</scope>
    <source>
        <strain evidence="2 3">DSM 102865</strain>
    </source>
</reference>
<evidence type="ECO:0000256" key="1">
    <source>
        <dbReference type="SAM" id="SignalP"/>
    </source>
</evidence>
<proteinExistence type="predicted"/>
<sequence>MKRTILAIALLALTGSALSAKPLQAYLISQYNDADKVAVRPEDLPEALKSTLAAEYPEWKVSSAFLVIRENNAQYYEVNIKKGEESTTLNLDKYGKKLD</sequence>
<protein>
    <recommendedName>
        <fullName evidence="4">Beta-lactamase-inhibitor-like PepSY-like domain-containing protein</fullName>
    </recommendedName>
</protein>
<comment type="caution">
    <text evidence="2">The sequence shown here is derived from an EMBL/GenBank/DDBJ whole genome shotgun (WGS) entry which is preliminary data.</text>
</comment>
<evidence type="ECO:0000313" key="2">
    <source>
        <dbReference type="EMBL" id="NIJ55878.1"/>
    </source>
</evidence>
<dbReference type="Gene3D" id="3.10.450.360">
    <property type="match status" value="1"/>
</dbReference>
<feature type="signal peptide" evidence="1">
    <location>
        <begin position="1"/>
        <end position="19"/>
    </location>
</feature>
<accession>A0ABX0USC6</accession>
<evidence type="ECO:0008006" key="4">
    <source>
        <dbReference type="Google" id="ProtNLM"/>
    </source>
</evidence>
<feature type="chain" id="PRO_5047150588" description="Beta-lactamase-inhibitor-like PepSY-like domain-containing protein" evidence="1">
    <location>
        <begin position="20"/>
        <end position="99"/>
    </location>
</feature>
<keyword evidence="3" id="KW-1185">Reference proteome</keyword>